<organism evidence="1 2">
    <name type="scientific">Paspalum vaginatum</name>
    <name type="common">seashore paspalum</name>
    <dbReference type="NCBI Taxonomy" id="158149"/>
    <lineage>
        <taxon>Eukaryota</taxon>
        <taxon>Viridiplantae</taxon>
        <taxon>Streptophyta</taxon>
        <taxon>Embryophyta</taxon>
        <taxon>Tracheophyta</taxon>
        <taxon>Spermatophyta</taxon>
        <taxon>Magnoliopsida</taxon>
        <taxon>Liliopsida</taxon>
        <taxon>Poales</taxon>
        <taxon>Poaceae</taxon>
        <taxon>PACMAD clade</taxon>
        <taxon>Panicoideae</taxon>
        <taxon>Andropogonodae</taxon>
        <taxon>Paspaleae</taxon>
        <taxon>Paspalinae</taxon>
        <taxon>Paspalum</taxon>
    </lineage>
</organism>
<evidence type="ECO:0000313" key="2">
    <source>
        <dbReference type="Proteomes" id="UP001164776"/>
    </source>
</evidence>
<accession>A0A9W8CFV3</accession>
<dbReference type="OrthoDB" id="692400at2759"/>
<evidence type="ECO:0000313" key="1">
    <source>
        <dbReference type="EMBL" id="KAJ1257303.1"/>
    </source>
</evidence>
<proteinExistence type="predicted"/>
<dbReference type="Proteomes" id="UP001164776">
    <property type="component" value="Unassembled WGS sequence"/>
</dbReference>
<keyword evidence="2" id="KW-1185">Reference proteome</keyword>
<comment type="caution">
    <text evidence="1">The sequence shown here is derived from an EMBL/GenBank/DDBJ whole genome shotgun (WGS) entry which is preliminary data.</text>
</comment>
<dbReference type="InterPro" id="IPR036691">
    <property type="entry name" value="Endo/exonu/phosph_ase_sf"/>
</dbReference>
<name>A0A9W8CFV3_9POAL</name>
<reference evidence="1 2" key="1">
    <citation type="submission" date="2022-10" db="EMBL/GenBank/DDBJ databases">
        <title>WGS assembly of Paspalum vaginatum 540-79.</title>
        <authorList>
            <person name="Sun G."/>
            <person name="Wase N."/>
            <person name="Shu S."/>
            <person name="Jenkins J."/>
            <person name="Zhou B."/>
            <person name="Torres-Rodriguez J."/>
            <person name="Chen C."/>
            <person name="Sandor L."/>
            <person name="Plott C."/>
            <person name="Yoshinga Y."/>
            <person name="Daum C."/>
            <person name="Qi P."/>
            <person name="Barry K."/>
            <person name="Lipzen A."/>
            <person name="Berry L."/>
            <person name="Pedersen C."/>
            <person name="Gottilla T."/>
            <person name="Foltz A."/>
            <person name="Yu H."/>
            <person name="O'Malley R."/>
            <person name="Zhang C."/>
            <person name="Devos K."/>
            <person name="Sigmon B."/>
            <person name="Yu B."/>
            <person name="Obata T."/>
            <person name="Schmutz J."/>
            <person name="Schnable J."/>
        </authorList>
    </citation>
    <scope>NUCLEOTIDE SEQUENCE [LARGE SCALE GENOMIC DNA]</scope>
    <source>
        <strain evidence="2">cv. 540-79</strain>
    </source>
</reference>
<dbReference type="EMBL" id="MU629425">
    <property type="protein sequence ID" value="KAJ1257303.1"/>
    <property type="molecule type" value="Genomic_DNA"/>
</dbReference>
<sequence>MASKNWNVLSWNIRGINHRNKWDALRQKIEESACAIVCIQGNKRESFDMRYIRQFAPNRFDAFDFIPSVGSSGGILMIWNTTIFKGAVTEKLPFVITVNLTSMHNLST</sequence>
<protein>
    <recommendedName>
        <fullName evidence="3">Endonuclease/exonuclease/phosphatase domain-containing protein</fullName>
    </recommendedName>
</protein>
<dbReference type="AlphaFoldDB" id="A0A9W8CFV3"/>
<dbReference type="Gene3D" id="3.60.10.10">
    <property type="entry name" value="Endonuclease/exonuclease/phosphatase"/>
    <property type="match status" value="1"/>
</dbReference>
<dbReference type="SUPFAM" id="SSF56219">
    <property type="entry name" value="DNase I-like"/>
    <property type="match status" value="1"/>
</dbReference>
<gene>
    <name evidence="1" type="ORF">BS78_K109800</name>
</gene>
<evidence type="ECO:0008006" key="3">
    <source>
        <dbReference type="Google" id="ProtNLM"/>
    </source>
</evidence>